<name>A0A8R7QBH4_TRIUA</name>
<dbReference type="Proteomes" id="UP000015106">
    <property type="component" value="Chromosome 5"/>
</dbReference>
<evidence type="ECO:0000313" key="1">
    <source>
        <dbReference type="EnsemblPlants" id="TuG1812G0500001058.01.T01.cds264232"/>
    </source>
</evidence>
<reference evidence="1" key="2">
    <citation type="submission" date="2018-03" db="EMBL/GenBank/DDBJ databases">
        <title>The Triticum urartu genome reveals the dynamic nature of wheat genome evolution.</title>
        <authorList>
            <person name="Ling H."/>
            <person name="Ma B."/>
            <person name="Shi X."/>
            <person name="Liu H."/>
            <person name="Dong L."/>
            <person name="Sun H."/>
            <person name="Cao Y."/>
            <person name="Gao Q."/>
            <person name="Zheng S."/>
            <person name="Li Y."/>
            <person name="Yu Y."/>
            <person name="Du H."/>
            <person name="Qi M."/>
            <person name="Li Y."/>
            <person name="Yu H."/>
            <person name="Cui Y."/>
            <person name="Wang N."/>
            <person name="Chen C."/>
            <person name="Wu H."/>
            <person name="Zhao Y."/>
            <person name="Zhang J."/>
            <person name="Li Y."/>
            <person name="Zhou W."/>
            <person name="Zhang B."/>
            <person name="Hu W."/>
            <person name="Eijk M."/>
            <person name="Tang J."/>
            <person name="Witsenboer H."/>
            <person name="Zhao S."/>
            <person name="Li Z."/>
            <person name="Zhang A."/>
            <person name="Wang D."/>
            <person name="Liang C."/>
        </authorList>
    </citation>
    <scope>NUCLEOTIDE SEQUENCE [LARGE SCALE GENOMIC DNA]</scope>
    <source>
        <strain evidence="1">cv. G1812</strain>
    </source>
</reference>
<evidence type="ECO:0000313" key="2">
    <source>
        <dbReference type="Proteomes" id="UP000015106"/>
    </source>
</evidence>
<dbReference type="EnsemblPlants" id="TuG1812G0500001058.01.T01">
    <property type="protein sequence ID" value="TuG1812G0500001058.01.T01.cds264232"/>
    <property type="gene ID" value="TuG1812G0500001058.01"/>
</dbReference>
<dbReference type="Gramene" id="TuG1812G0500001058.01.T01">
    <property type="protein sequence ID" value="TuG1812G0500001058.01.T01.cds264232"/>
    <property type="gene ID" value="TuG1812G0500001058.01"/>
</dbReference>
<reference evidence="2" key="1">
    <citation type="journal article" date="2013" name="Nature">
        <title>Draft genome of the wheat A-genome progenitor Triticum urartu.</title>
        <authorList>
            <person name="Ling H.Q."/>
            <person name="Zhao S."/>
            <person name="Liu D."/>
            <person name="Wang J."/>
            <person name="Sun H."/>
            <person name="Zhang C."/>
            <person name="Fan H."/>
            <person name="Li D."/>
            <person name="Dong L."/>
            <person name="Tao Y."/>
            <person name="Gao C."/>
            <person name="Wu H."/>
            <person name="Li Y."/>
            <person name="Cui Y."/>
            <person name="Guo X."/>
            <person name="Zheng S."/>
            <person name="Wang B."/>
            <person name="Yu K."/>
            <person name="Liang Q."/>
            <person name="Yang W."/>
            <person name="Lou X."/>
            <person name="Chen J."/>
            <person name="Feng M."/>
            <person name="Jian J."/>
            <person name="Zhang X."/>
            <person name="Luo G."/>
            <person name="Jiang Y."/>
            <person name="Liu J."/>
            <person name="Wang Z."/>
            <person name="Sha Y."/>
            <person name="Zhang B."/>
            <person name="Wu H."/>
            <person name="Tang D."/>
            <person name="Shen Q."/>
            <person name="Xue P."/>
            <person name="Zou S."/>
            <person name="Wang X."/>
            <person name="Liu X."/>
            <person name="Wang F."/>
            <person name="Yang Y."/>
            <person name="An X."/>
            <person name="Dong Z."/>
            <person name="Zhang K."/>
            <person name="Zhang X."/>
            <person name="Luo M.C."/>
            <person name="Dvorak J."/>
            <person name="Tong Y."/>
            <person name="Wang J."/>
            <person name="Yang H."/>
            <person name="Li Z."/>
            <person name="Wang D."/>
            <person name="Zhang A."/>
            <person name="Wang J."/>
        </authorList>
    </citation>
    <scope>NUCLEOTIDE SEQUENCE</scope>
    <source>
        <strain evidence="2">cv. G1812</strain>
    </source>
</reference>
<accession>A0A8R7QBH4</accession>
<sequence>MNNMVIATNRRAMEGSLLSAFLLFLMCHRLSITVAYITRRKPKYDLLIYFNFLFRDTSKTLQVRVPS</sequence>
<reference evidence="1" key="3">
    <citation type="submission" date="2022-06" db="UniProtKB">
        <authorList>
            <consortium name="EnsemblPlants"/>
        </authorList>
    </citation>
    <scope>IDENTIFICATION</scope>
</reference>
<proteinExistence type="predicted"/>
<dbReference type="AlphaFoldDB" id="A0A8R7QBH4"/>
<protein>
    <submittedName>
        <fullName evidence="1">Uncharacterized protein</fullName>
    </submittedName>
</protein>
<keyword evidence="2" id="KW-1185">Reference proteome</keyword>
<organism evidence="1 2">
    <name type="scientific">Triticum urartu</name>
    <name type="common">Red wild einkorn</name>
    <name type="synonym">Crithodium urartu</name>
    <dbReference type="NCBI Taxonomy" id="4572"/>
    <lineage>
        <taxon>Eukaryota</taxon>
        <taxon>Viridiplantae</taxon>
        <taxon>Streptophyta</taxon>
        <taxon>Embryophyta</taxon>
        <taxon>Tracheophyta</taxon>
        <taxon>Spermatophyta</taxon>
        <taxon>Magnoliopsida</taxon>
        <taxon>Liliopsida</taxon>
        <taxon>Poales</taxon>
        <taxon>Poaceae</taxon>
        <taxon>BOP clade</taxon>
        <taxon>Pooideae</taxon>
        <taxon>Triticodae</taxon>
        <taxon>Triticeae</taxon>
        <taxon>Triticinae</taxon>
        <taxon>Triticum</taxon>
    </lineage>
</organism>